<reference evidence="2" key="2">
    <citation type="journal article" date="2020" name="Microorganisms">
        <title>Osmotic Adaptation and Compatible Solute Biosynthesis of Phototrophic Bacteria as Revealed from Genome Analyses.</title>
        <authorList>
            <person name="Imhoff J.F."/>
            <person name="Rahn T."/>
            <person name="Kunzel S."/>
            <person name="Keller A."/>
            <person name="Neulinger S.C."/>
        </authorList>
    </citation>
    <scope>NUCLEOTIDE SEQUENCE</scope>
    <source>
        <strain evidence="2">DSM 11080</strain>
    </source>
</reference>
<evidence type="ECO:0000259" key="1">
    <source>
        <dbReference type="Pfam" id="PF09350"/>
    </source>
</evidence>
<organism evidence="2 3">
    <name type="scientific">Halochromatium glycolicum</name>
    <dbReference type="NCBI Taxonomy" id="85075"/>
    <lineage>
        <taxon>Bacteria</taxon>
        <taxon>Pseudomonadati</taxon>
        <taxon>Pseudomonadota</taxon>
        <taxon>Gammaproteobacteria</taxon>
        <taxon>Chromatiales</taxon>
        <taxon>Chromatiaceae</taxon>
        <taxon>Halochromatium</taxon>
    </lineage>
</organism>
<dbReference type="PANTHER" id="PTHR39158">
    <property type="entry name" value="OS08G0560600 PROTEIN"/>
    <property type="match status" value="1"/>
</dbReference>
<dbReference type="EMBL" id="NRSJ01000062">
    <property type="protein sequence ID" value="MBK1707070.1"/>
    <property type="molecule type" value="Genomic_DNA"/>
</dbReference>
<reference evidence="2" key="1">
    <citation type="submission" date="2017-08" db="EMBL/GenBank/DDBJ databases">
        <authorList>
            <person name="Imhoff J.F."/>
            <person name="Rahn T."/>
            <person name="Kuenzel S."/>
            <person name="Neulinger S.C."/>
        </authorList>
    </citation>
    <scope>NUCLEOTIDE SEQUENCE</scope>
    <source>
        <strain evidence="2">DSM 11080</strain>
    </source>
</reference>
<dbReference type="InterPro" id="IPR018961">
    <property type="entry name" value="DnaJ_homolog_subfam-C_membr-28"/>
</dbReference>
<dbReference type="InterPro" id="IPR052573">
    <property type="entry name" value="DnaJ_C_subfamily_28"/>
</dbReference>
<keyword evidence="3" id="KW-1185">Reference proteome</keyword>
<protein>
    <submittedName>
        <fullName evidence="2">Molecular chaperone DnaJ</fullName>
    </submittedName>
</protein>
<dbReference type="RefSeq" id="WP_200348551.1">
    <property type="nucleotide sequence ID" value="NZ_NRSJ01000062.1"/>
</dbReference>
<name>A0AAJ0U842_9GAMM</name>
<evidence type="ECO:0000313" key="2">
    <source>
        <dbReference type="EMBL" id="MBK1707070.1"/>
    </source>
</evidence>
<feature type="domain" description="DnaJ homologue subfamily C member 28 conserved" evidence="1">
    <location>
        <begin position="7"/>
        <end position="74"/>
    </location>
</feature>
<dbReference type="AlphaFoldDB" id="A0AAJ0U842"/>
<dbReference type="PANTHER" id="PTHR39158:SF1">
    <property type="entry name" value="DNAJ HOMOLOG SUBFAMILY C MEMBER 28"/>
    <property type="match status" value="1"/>
</dbReference>
<evidence type="ECO:0000313" key="3">
    <source>
        <dbReference type="Proteomes" id="UP001296776"/>
    </source>
</evidence>
<comment type="caution">
    <text evidence="2">The sequence shown here is derived from an EMBL/GenBank/DDBJ whole genome shotgun (WGS) entry which is preliminary data.</text>
</comment>
<proteinExistence type="predicted"/>
<sequence length="123" mass="13815">MWLIDAIAEKRIEEAVARGELDNLPGSGRPVPEDDLSLVPEHLRAGYRLLKNAGFLPPELHGTAQLKEAEDLLRRIEDPDAQGRAQRQLRLLELRLKEARGHGLDPALVEEFETQLARLGEKP</sequence>
<dbReference type="Proteomes" id="UP001296776">
    <property type="component" value="Unassembled WGS sequence"/>
</dbReference>
<accession>A0AAJ0U842</accession>
<dbReference type="Pfam" id="PF09350">
    <property type="entry name" value="DJC28_CD"/>
    <property type="match status" value="1"/>
</dbReference>
<gene>
    <name evidence="2" type="ORF">CKO40_21675</name>
</gene>